<dbReference type="CDD" id="cd06990">
    <property type="entry name" value="cupin_DUF861"/>
    <property type="match status" value="1"/>
</dbReference>
<dbReference type="Pfam" id="PF07883">
    <property type="entry name" value="Cupin_2"/>
    <property type="match status" value="1"/>
</dbReference>
<evidence type="ECO:0000259" key="1">
    <source>
        <dbReference type="Pfam" id="PF07883"/>
    </source>
</evidence>
<protein>
    <submittedName>
        <fullName evidence="2">Cupin domain-containing protein</fullName>
    </submittedName>
</protein>
<dbReference type="SUPFAM" id="SSF51182">
    <property type="entry name" value="RmlC-like cupins"/>
    <property type="match status" value="1"/>
</dbReference>
<evidence type="ECO:0000313" key="3">
    <source>
        <dbReference type="Proteomes" id="UP001165405"/>
    </source>
</evidence>
<gene>
    <name evidence="2" type="ORF">L1785_00730</name>
</gene>
<name>A0AA41QCD6_9MICO</name>
<dbReference type="Gene3D" id="2.60.120.10">
    <property type="entry name" value="Jelly Rolls"/>
    <property type="match status" value="1"/>
</dbReference>
<feature type="domain" description="Cupin type-2" evidence="1">
    <location>
        <begin position="34"/>
        <end position="83"/>
    </location>
</feature>
<accession>A0AA41QCD6</accession>
<sequence>MRIADSSVLKGTFEPGWRWSEHVRPIVGGDSCQSPHFLYVLSGRMHIVMNDGSEAEAAPNDVVHIDPGHDAWTVGDEPCVVVDFGASPTYATAQH</sequence>
<dbReference type="EMBL" id="JAKGSG010000005">
    <property type="protein sequence ID" value="MCF4119502.1"/>
    <property type="molecule type" value="Genomic_DNA"/>
</dbReference>
<dbReference type="InterPro" id="IPR011051">
    <property type="entry name" value="RmlC_Cupin_sf"/>
</dbReference>
<proteinExistence type="predicted"/>
<evidence type="ECO:0000313" key="2">
    <source>
        <dbReference type="EMBL" id="MCF4119502.1"/>
    </source>
</evidence>
<dbReference type="Proteomes" id="UP001165405">
    <property type="component" value="Unassembled WGS sequence"/>
</dbReference>
<dbReference type="InterPro" id="IPR014710">
    <property type="entry name" value="RmlC-like_jellyroll"/>
</dbReference>
<comment type="caution">
    <text evidence="2">The sequence shown here is derived from an EMBL/GenBank/DDBJ whole genome shotgun (WGS) entry which is preliminary data.</text>
</comment>
<keyword evidence="3" id="KW-1185">Reference proteome</keyword>
<dbReference type="AlphaFoldDB" id="A0AA41QCD6"/>
<organism evidence="2 3">
    <name type="scientific">Antribacter soli</name>
    <dbReference type="NCBI Taxonomy" id="2910976"/>
    <lineage>
        <taxon>Bacteria</taxon>
        <taxon>Bacillati</taxon>
        <taxon>Actinomycetota</taxon>
        <taxon>Actinomycetes</taxon>
        <taxon>Micrococcales</taxon>
        <taxon>Promicromonosporaceae</taxon>
        <taxon>Antribacter</taxon>
    </lineage>
</organism>
<dbReference type="InterPro" id="IPR013096">
    <property type="entry name" value="Cupin_2"/>
</dbReference>
<dbReference type="RefSeq" id="WP_236087197.1">
    <property type="nucleotide sequence ID" value="NZ_JAKGSG010000005.1"/>
</dbReference>
<reference evidence="2" key="1">
    <citation type="submission" date="2022-01" db="EMBL/GenBank/DDBJ databases">
        <title>Antribacter sp. nov., isolated from Guizhou of China.</title>
        <authorList>
            <person name="Chengliang C."/>
            <person name="Ya Z."/>
        </authorList>
    </citation>
    <scope>NUCLEOTIDE SEQUENCE</scope>
    <source>
        <strain evidence="2">KLBMP 9083</strain>
    </source>
</reference>